<name>A0A6N1NLK8_9VIRU</name>
<dbReference type="GeneID" id="80518847"/>
<proteinExistence type="predicted"/>
<dbReference type="EMBL" id="KY523104">
    <property type="protein sequence ID" value="QKU35419.1"/>
    <property type="molecule type" value="Genomic_DNA"/>
</dbReference>
<accession>A0A6N1NLK8</accession>
<reference evidence="1" key="2">
    <citation type="journal article" date="2018" name="Nat. Commun.">
        <title>Tailed giant Tupanvirus possesses the most complete translational apparatus of the known virosphere.</title>
        <authorList>
            <person name="Abrahao J."/>
            <person name="Silva L."/>
            <person name="Silva L.S."/>
            <person name="Khalil J.Y.B."/>
            <person name="Rodrigues R."/>
            <person name="Arantes T."/>
            <person name="Assis F."/>
            <person name="Boratto P."/>
            <person name="Andrade M."/>
            <person name="Kroon E.G."/>
            <person name="Ribeiro B."/>
            <person name="Bergier I."/>
            <person name="Seligmann H."/>
            <person name="Ghigo E."/>
            <person name="Colson P."/>
            <person name="Levasseur A."/>
            <person name="Kroemer G."/>
            <person name="Raoult D."/>
            <person name="La Scola B."/>
        </authorList>
    </citation>
    <scope>NUCLEOTIDE SEQUENCE [LARGE SCALE GENOMIC DNA]</scope>
    <source>
        <strain evidence="1">Soda lake</strain>
    </source>
</reference>
<reference evidence="1" key="1">
    <citation type="submission" date="2017-01" db="EMBL/GenBank/DDBJ databases">
        <authorList>
            <person name="Assis F.L."/>
            <person name="Abrahao J.S."/>
            <person name="Silva L."/>
            <person name="Khalil J.B."/>
            <person name="Rodrigues R."/>
            <person name="Silva L.S."/>
            <person name="Arantes T."/>
            <person name="Boratto P."/>
            <person name="Andrade M."/>
            <person name="Kroon E.G."/>
            <person name="Ribeiro B."/>
            <person name="Bergier I."/>
            <person name="Seligmann H."/>
            <person name="Ghigo E."/>
            <person name="Colson P."/>
            <person name="Levasseur A."/>
            <person name="Raoult D."/>
            <person name="Scola B.L."/>
        </authorList>
    </citation>
    <scope>NUCLEOTIDE SEQUENCE</scope>
    <source>
        <strain evidence="1">Soda lake</strain>
    </source>
</reference>
<evidence type="ECO:0000313" key="1">
    <source>
        <dbReference type="EMBL" id="QKU35419.1"/>
    </source>
</evidence>
<sequence length="172" mass="20607">MSVSIIENLPDECHLQYFFSKYCKLYKQNSLRYVCSIVVPWYSDKEMFFSLELEKDTIKKFLSFPNGFTLKEYNLFSKIVVENCESINQYLENIGTDPRLDNFFRNIKIEKLCFAFFANELLLKISRNMMMQKNNFKWDRENQLLYCLAQILHSAYAASFFRQNQLNNNLVN</sequence>
<protein>
    <submittedName>
        <fullName evidence="1">Putative orfan</fullName>
    </submittedName>
</protein>
<dbReference type="KEGG" id="vg:80518847"/>
<dbReference type="RefSeq" id="YP_010782083.1">
    <property type="nucleotide sequence ID" value="NC_075039.1"/>
</dbReference>
<organism evidence="1">
    <name type="scientific">Tupanvirus soda lake</name>
    <dbReference type="NCBI Taxonomy" id="2126985"/>
    <lineage>
        <taxon>Viruses</taxon>
        <taxon>Varidnaviria</taxon>
        <taxon>Bamfordvirae</taxon>
        <taxon>Nucleocytoviricota</taxon>
        <taxon>Megaviricetes</taxon>
        <taxon>Imitervirales</taxon>
        <taxon>Mimiviridae</taxon>
        <taxon>Megamimivirinae</taxon>
        <taxon>Tupanvirus</taxon>
        <taxon>Tupanvirus salinum</taxon>
    </lineage>
</organism>